<protein>
    <recommendedName>
        <fullName evidence="4">Histidine kinase</fullName>
    </recommendedName>
</protein>
<dbReference type="Pfam" id="PF09694">
    <property type="entry name" value="Gcw_chp"/>
    <property type="match status" value="1"/>
</dbReference>
<feature type="signal peptide" evidence="1">
    <location>
        <begin position="1"/>
        <end position="22"/>
    </location>
</feature>
<name>A0A520MP41_9GAMM</name>
<evidence type="ECO:0000313" key="2">
    <source>
        <dbReference type="EMBL" id="RZO22975.1"/>
    </source>
</evidence>
<comment type="caution">
    <text evidence="2">The sequence shown here is derived from an EMBL/GenBank/DDBJ whole genome shotgun (WGS) entry which is preliminary data.</text>
</comment>
<dbReference type="EMBL" id="SHBP01000001">
    <property type="protein sequence ID" value="RZO22975.1"/>
    <property type="molecule type" value="Genomic_DNA"/>
</dbReference>
<accession>A0A520MP41</accession>
<reference evidence="2 3" key="1">
    <citation type="submission" date="2019-02" db="EMBL/GenBank/DDBJ databases">
        <title>Prokaryotic population dynamics and viral predation in marine succession experiment using metagenomics: the confinement effect.</title>
        <authorList>
            <person name="Haro-Moreno J.M."/>
            <person name="Rodriguez-Valera F."/>
            <person name="Lopez-Perez M."/>
        </authorList>
    </citation>
    <scope>NUCLEOTIDE SEQUENCE [LARGE SCALE GENOMIC DNA]</scope>
    <source>
        <strain evidence="2">MED-G170</strain>
    </source>
</reference>
<evidence type="ECO:0000256" key="1">
    <source>
        <dbReference type="SAM" id="SignalP"/>
    </source>
</evidence>
<proteinExistence type="predicted"/>
<evidence type="ECO:0008006" key="4">
    <source>
        <dbReference type="Google" id="ProtNLM"/>
    </source>
</evidence>
<dbReference type="AlphaFoldDB" id="A0A520MP41"/>
<dbReference type="InterPro" id="IPR010239">
    <property type="entry name" value="CHP02001"/>
</dbReference>
<dbReference type="Proteomes" id="UP000315889">
    <property type="component" value="Unassembled WGS sequence"/>
</dbReference>
<keyword evidence="1" id="KW-0732">Signal</keyword>
<feature type="chain" id="PRO_5022176397" description="Histidine kinase" evidence="1">
    <location>
        <begin position="23"/>
        <end position="221"/>
    </location>
</feature>
<gene>
    <name evidence="2" type="ORF">EVB03_01030</name>
</gene>
<dbReference type="NCBIfam" id="TIGR02001">
    <property type="entry name" value="gcw_chp"/>
    <property type="match status" value="1"/>
</dbReference>
<sequence length="221" mass="23417">MKTMKTAVLAATMMTAATGMSAEISGNVALGSEYFFRGVDQAGGEALSGGFDVNFENGIYVGTWASSIDFSNGPELDYYVGYGGDLTETVSFDVGYLFYGYPGDSTLDFEELYGSLSFGDATVGFNFSDDYFASSGETTYVYVDYGFSLGENWSLGLHYGTISADDDVAYDEVFGDTVDDYSISLSTEVSGVGVDFSFIDSSGSGALDADAEFAITISKSL</sequence>
<organism evidence="2 3">
    <name type="scientific">SAR92 clade bacterium</name>
    <dbReference type="NCBI Taxonomy" id="2315479"/>
    <lineage>
        <taxon>Bacteria</taxon>
        <taxon>Pseudomonadati</taxon>
        <taxon>Pseudomonadota</taxon>
        <taxon>Gammaproteobacteria</taxon>
        <taxon>Cellvibrionales</taxon>
        <taxon>Porticoccaceae</taxon>
        <taxon>SAR92 clade</taxon>
    </lineage>
</organism>
<evidence type="ECO:0000313" key="3">
    <source>
        <dbReference type="Proteomes" id="UP000315889"/>
    </source>
</evidence>